<proteinExistence type="predicted"/>
<keyword evidence="1" id="KW-0472">Membrane</keyword>
<organism evidence="2 3">
    <name type="scientific">Heterodera schachtii</name>
    <name type="common">Sugarbeet cyst nematode worm</name>
    <name type="synonym">Tylenchus schachtii</name>
    <dbReference type="NCBI Taxonomy" id="97005"/>
    <lineage>
        <taxon>Eukaryota</taxon>
        <taxon>Metazoa</taxon>
        <taxon>Ecdysozoa</taxon>
        <taxon>Nematoda</taxon>
        <taxon>Chromadorea</taxon>
        <taxon>Rhabditida</taxon>
        <taxon>Tylenchina</taxon>
        <taxon>Tylenchomorpha</taxon>
        <taxon>Tylenchoidea</taxon>
        <taxon>Heteroderidae</taxon>
        <taxon>Heteroderinae</taxon>
        <taxon>Heterodera</taxon>
    </lineage>
</organism>
<evidence type="ECO:0000256" key="1">
    <source>
        <dbReference type="SAM" id="Phobius"/>
    </source>
</evidence>
<feature type="transmembrane region" description="Helical" evidence="1">
    <location>
        <begin position="244"/>
        <end position="267"/>
    </location>
</feature>
<dbReference type="Gene3D" id="6.10.250.2700">
    <property type="match status" value="1"/>
</dbReference>
<dbReference type="SUPFAM" id="SSF47162">
    <property type="entry name" value="Apolipoprotein"/>
    <property type="match status" value="1"/>
</dbReference>
<keyword evidence="3" id="KW-1185">Reference proteome</keyword>
<dbReference type="Proteomes" id="UP001620645">
    <property type="component" value="Unassembled WGS sequence"/>
</dbReference>
<name>A0ABD2K861_HETSC</name>
<dbReference type="AlphaFoldDB" id="A0ABD2K861"/>
<comment type="caution">
    <text evidence="2">The sequence shown here is derived from an EMBL/GenBank/DDBJ whole genome shotgun (WGS) entry which is preliminary data.</text>
</comment>
<evidence type="ECO:0000313" key="3">
    <source>
        <dbReference type="Proteomes" id="UP001620645"/>
    </source>
</evidence>
<keyword evidence="1" id="KW-0812">Transmembrane</keyword>
<gene>
    <name evidence="2" type="ORF">niasHS_001031</name>
</gene>
<sequence>MLRLRCPSRHFATAAASAMKVGPTVELVQQKISRLPTGFSVSSVELQIAKRTAEMQTLTTANCSSSFAADQACQLLAKGTALLSPHFQIGNITNKRTPQIVNSRWLTKEVALIGVNIEHDLLLDYAGPVSQLMFAFRSGACFEQHDEVELTHQLRNAIGTDSTNYLGVRLLWVTGQSGATLQANLSRSDSFRHYSTVGVVDWKDLFALEKRVRSDCDGKFNGMATKFHELSKEVSTTSTNHSNVFAGLVGAFVLAAAGLTVSAVLYVEYKLESVRADLKEDLASVRADVKEDLASVRANVKEDLASVRADVKAQLESVRADLKSIERGLNKLLTKNKISMDN</sequence>
<keyword evidence="1" id="KW-1133">Transmembrane helix</keyword>
<protein>
    <submittedName>
        <fullName evidence="2">Uncharacterized protein</fullName>
    </submittedName>
</protein>
<evidence type="ECO:0000313" key="2">
    <source>
        <dbReference type="EMBL" id="KAL3099043.1"/>
    </source>
</evidence>
<accession>A0ABD2K861</accession>
<dbReference type="EMBL" id="JBICCN010000042">
    <property type="protein sequence ID" value="KAL3099043.1"/>
    <property type="molecule type" value="Genomic_DNA"/>
</dbReference>
<reference evidence="2 3" key="1">
    <citation type="submission" date="2024-10" db="EMBL/GenBank/DDBJ databases">
        <authorList>
            <person name="Kim D."/>
        </authorList>
    </citation>
    <scope>NUCLEOTIDE SEQUENCE [LARGE SCALE GENOMIC DNA]</scope>
    <source>
        <strain evidence="2">Taebaek</strain>
    </source>
</reference>